<evidence type="ECO:0000313" key="1">
    <source>
        <dbReference type="Proteomes" id="UP000887565"/>
    </source>
</evidence>
<organism evidence="1 2">
    <name type="scientific">Romanomermis culicivorax</name>
    <name type="common">Nematode worm</name>
    <dbReference type="NCBI Taxonomy" id="13658"/>
    <lineage>
        <taxon>Eukaryota</taxon>
        <taxon>Metazoa</taxon>
        <taxon>Ecdysozoa</taxon>
        <taxon>Nematoda</taxon>
        <taxon>Enoplea</taxon>
        <taxon>Dorylaimia</taxon>
        <taxon>Mermithida</taxon>
        <taxon>Mermithoidea</taxon>
        <taxon>Mermithidae</taxon>
        <taxon>Romanomermis</taxon>
    </lineage>
</organism>
<reference evidence="2" key="1">
    <citation type="submission" date="2022-11" db="UniProtKB">
        <authorList>
            <consortium name="WormBaseParasite"/>
        </authorList>
    </citation>
    <scope>IDENTIFICATION</scope>
</reference>
<keyword evidence="1" id="KW-1185">Reference proteome</keyword>
<dbReference type="Proteomes" id="UP000887565">
    <property type="component" value="Unplaced"/>
</dbReference>
<dbReference type="AlphaFoldDB" id="A0A915IYR9"/>
<protein>
    <submittedName>
        <fullName evidence="2">Uncharacterized protein</fullName>
    </submittedName>
</protein>
<sequence>MDRLMALEVEKHKKHTRTFVGMATLLKTALQCLVSLSKNKILKKHCEHSTLRGKQILKKRDSHSKVKERVNDKPAMTVLLKIHHHLNAN</sequence>
<name>A0A915IYR9_ROMCU</name>
<dbReference type="WBParaSite" id="nRc.2.0.1.t18974-RA">
    <property type="protein sequence ID" value="nRc.2.0.1.t18974-RA"/>
    <property type="gene ID" value="nRc.2.0.1.g18974"/>
</dbReference>
<proteinExistence type="predicted"/>
<accession>A0A915IYR9</accession>
<evidence type="ECO:0000313" key="2">
    <source>
        <dbReference type="WBParaSite" id="nRc.2.0.1.t18974-RA"/>
    </source>
</evidence>